<evidence type="ECO:0000256" key="3">
    <source>
        <dbReference type="ARBA" id="ARBA00022475"/>
    </source>
</evidence>
<comment type="caution">
    <text evidence="10">The sequence shown here is derived from an EMBL/GenBank/DDBJ whole genome shotgun (WGS) entry which is preliminary data.</text>
</comment>
<evidence type="ECO:0000313" key="11">
    <source>
        <dbReference type="Proteomes" id="UP000630528"/>
    </source>
</evidence>
<evidence type="ECO:0000256" key="9">
    <source>
        <dbReference type="SAM" id="Phobius"/>
    </source>
</evidence>
<keyword evidence="3" id="KW-1003">Cell membrane</keyword>
<dbReference type="RefSeq" id="WP_201166555.1">
    <property type="nucleotide sequence ID" value="NZ_JAEPWM010000001.1"/>
</dbReference>
<dbReference type="EMBL" id="JAEPWM010000001">
    <property type="protein sequence ID" value="MBK6005204.1"/>
    <property type="molecule type" value="Genomic_DNA"/>
</dbReference>
<dbReference type="Pfam" id="PF04143">
    <property type="entry name" value="Sulf_transp"/>
    <property type="match status" value="1"/>
</dbReference>
<organism evidence="10 11">
    <name type="scientific">Ramlibacter ginsenosidimutans</name>
    <dbReference type="NCBI Taxonomy" id="502333"/>
    <lineage>
        <taxon>Bacteria</taxon>
        <taxon>Pseudomonadati</taxon>
        <taxon>Pseudomonadota</taxon>
        <taxon>Betaproteobacteria</taxon>
        <taxon>Burkholderiales</taxon>
        <taxon>Comamonadaceae</taxon>
        <taxon>Ramlibacter</taxon>
    </lineage>
</organism>
<gene>
    <name evidence="10" type="ORF">JJB11_03790</name>
</gene>
<comment type="similarity">
    <text evidence="8">Belongs to the TsuA/YedE (TC 9.B.102) family.</text>
</comment>
<feature type="transmembrane region" description="Helical" evidence="9">
    <location>
        <begin position="74"/>
        <end position="94"/>
    </location>
</feature>
<keyword evidence="2" id="KW-0813">Transport</keyword>
<keyword evidence="7 9" id="KW-0472">Membrane</keyword>
<accession>A0A934TPQ4</accession>
<dbReference type="PANTHER" id="PTHR30574:SF1">
    <property type="entry name" value="SULPHUR TRANSPORT DOMAIN-CONTAINING PROTEIN"/>
    <property type="match status" value="1"/>
</dbReference>
<reference evidence="10" key="2">
    <citation type="submission" date="2021-01" db="EMBL/GenBank/DDBJ databases">
        <authorList>
            <person name="Kang M."/>
        </authorList>
    </citation>
    <scope>NUCLEOTIDE SEQUENCE</scope>
    <source>
        <strain evidence="10">KACC 17527</strain>
    </source>
</reference>
<sequence>MPVPSASVHHAIKPFWSPWIAGVLLGLVLLLTFLLTGHGLGATGFTTRLTAVLGGGAARSNAYLGPLFEDGSPLASWITWQVIGVAAGGLFAAWRAGRFRVQLDGARSVGTTKRLMWALVGGAASGFGARVSAGCTSGLGLSGAATLGLAAFVFLGAFFAVGLLTSRIVKGVQ</sequence>
<evidence type="ECO:0000256" key="4">
    <source>
        <dbReference type="ARBA" id="ARBA00022519"/>
    </source>
</evidence>
<dbReference type="Proteomes" id="UP000630528">
    <property type="component" value="Unassembled WGS sequence"/>
</dbReference>
<dbReference type="PANTHER" id="PTHR30574">
    <property type="entry name" value="INNER MEMBRANE PROTEIN YEDE"/>
    <property type="match status" value="1"/>
</dbReference>
<keyword evidence="4" id="KW-0997">Cell inner membrane</keyword>
<comment type="subcellular location">
    <subcellularLocation>
        <location evidence="1">Cell inner membrane</location>
        <topology evidence="1">Multi-pass membrane protein</topology>
    </subcellularLocation>
</comment>
<evidence type="ECO:0000256" key="6">
    <source>
        <dbReference type="ARBA" id="ARBA00022989"/>
    </source>
</evidence>
<name>A0A934TPQ4_9BURK</name>
<reference evidence="10" key="1">
    <citation type="journal article" date="2012" name="J. Microbiol. Biotechnol.">
        <title>Ramlibacter ginsenosidimutans sp. nov., with ginsenoside-converting activity.</title>
        <authorList>
            <person name="Wang L."/>
            <person name="An D.S."/>
            <person name="Kim S.G."/>
            <person name="Jin F.X."/>
            <person name="Kim S.C."/>
            <person name="Lee S.T."/>
            <person name="Im W.T."/>
        </authorList>
    </citation>
    <scope>NUCLEOTIDE SEQUENCE</scope>
    <source>
        <strain evidence="10">KACC 17527</strain>
    </source>
</reference>
<keyword evidence="5 9" id="KW-0812">Transmembrane</keyword>
<dbReference type="InterPro" id="IPR007272">
    <property type="entry name" value="Sulf_transp_TsuA/YedE"/>
</dbReference>
<evidence type="ECO:0000256" key="2">
    <source>
        <dbReference type="ARBA" id="ARBA00022448"/>
    </source>
</evidence>
<dbReference type="GO" id="GO:0005886">
    <property type="term" value="C:plasma membrane"/>
    <property type="evidence" value="ECO:0007669"/>
    <property type="project" value="UniProtKB-SubCell"/>
</dbReference>
<proteinExistence type="inferred from homology"/>
<feature type="transmembrane region" description="Helical" evidence="9">
    <location>
        <begin position="49"/>
        <end position="68"/>
    </location>
</feature>
<evidence type="ECO:0000256" key="5">
    <source>
        <dbReference type="ARBA" id="ARBA00022692"/>
    </source>
</evidence>
<evidence type="ECO:0000256" key="7">
    <source>
        <dbReference type="ARBA" id="ARBA00023136"/>
    </source>
</evidence>
<keyword evidence="11" id="KW-1185">Reference proteome</keyword>
<evidence type="ECO:0000256" key="1">
    <source>
        <dbReference type="ARBA" id="ARBA00004429"/>
    </source>
</evidence>
<evidence type="ECO:0000256" key="8">
    <source>
        <dbReference type="ARBA" id="ARBA00035655"/>
    </source>
</evidence>
<evidence type="ECO:0000313" key="10">
    <source>
        <dbReference type="EMBL" id="MBK6005204.1"/>
    </source>
</evidence>
<feature type="transmembrane region" description="Helical" evidence="9">
    <location>
        <begin position="16"/>
        <end position="37"/>
    </location>
</feature>
<feature type="transmembrane region" description="Helical" evidence="9">
    <location>
        <begin position="115"/>
        <end position="133"/>
    </location>
</feature>
<keyword evidence="6 9" id="KW-1133">Transmembrane helix</keyword>
<protein>
    <submittedName>
        <fullName evidence="10">YeeE/YedE family protein</fullName>
    </submittedName>
</protein>
<dbReference type="AlphaFoldDB" id="A0A934TPQ4"/>
<feature type="transmembrane region" description="Helical" evidence="9">
    <location>
        <begin position="139"/>
        <end position="164"/>
    </location>
</feature>